<organism evidence="2 3">
    <name type="scientific">Hymenobacter polaris</name>
    <dbReference type="NCBI Taxonomy" id="2682546"/>
    <lineage>
        <taxon>Bacteria</taxon>
        <taxon>Pseudomonadati</taxon>
        <taxon>Bacteroidota</taxon>
        <taxon>Cytophagia</taxon>
        <taxon>Cytophagales</taxon>
        <taxon>Hymenobacteraceae</taxon>
        <taxon>Hymenobacter</taxon>
    </lineage>
</organism>
<dbReference type="AlphaFoldDB" id="A0A7Y0FMC9"/>
<dbReference type="PANTHER" id="PTHR47129">
    <property type="entry name" value="QUINONE OXIDOREDUCTASE 2"/>
    <property type="match status" value="1"/>
</dbReference>
<reference evidence="2 3" key="1">
    <citation type="submission" date="2020-04" db="EMBL/GenBank/DDBJ databases">
        <title>Hymenobacter polaris sp. nov., isolated from Arctic soil.</title>
        <authorList>
            <person name="Dahal R.H."/>
        </authorList>
    </citation>
    <scope>NUCLEOTIDE SEQUENCE [LARGE SCALE GENOMIC DNA]</scope>
    <source>
        <strain evidence="2 3">RP-2-7</strain>
    </source>
</reference>
<dbReference type="Pfam" id="PF13460">
    <property type="entry name" value="NAD_binding_10"/>
    <property type="match status" value="1"/>
</dbReference>
<gene>
    <name evidence="2" type="ORF">HHL22_10975</name>
</gene>
<dbReference type="InterPro" id="IPR052718">
    <property type="entry name" value="NmrA-type_oxidoreductase"/>
</dbReference>
<evidence type="ECO:0000313" key="2">
    <source>
        <dbReference type="EMBL" id="NML65728.1"/>
    </source>
</evidence>
<dbReference type="SUPFAM" id="SSF51735">
    <property type="entry name" value="NAD(P)-binding Rossmann-fold domains"/>
    <property type="match status" value="1"/>
</dbReference>
<proteinExistence type="predicted"/>
<feature type="domain" description="NAD(P)-binding" evidence="1">
    <location>
        <begin position="6"/>
        <end position="141"/>
    </location>
</feature>
<keyword evidence="3" id="KW-1185">Reference proteome</keyword>
<dbReference type="EMBL" id="JABBGH010000002">
    <property type="protein sequence ID" value="NML65728.1"/>
    <property type="molecule type" value="Genomic_DNA"/>
</dbReference>
<dbReference type="InterPro" id="IPR016040">
    <property type="entry name" value="NAD(P)-bd_dom"/>
</dbReference>
<sequence length="286" mass="30363">MLVVTGASGHLGRGVLEELLRRAPANQLIASARDPQKLSDLAARGVQVRQGDFADPASLAAAFAGAEQVLVVSPDKLGEEGRQLSENALRAAQAAGARRVLYTSHMGTHPDSPFSDHYAIEQFMAGLGVPYTSLRNGYYAESALSHLGRGLETGEIVAPEDGPVSWTTRADLAAADAAVLAGAGHFDGPTPPLVASESVTLAEVAAMASELLGREVRRVVVTDEQWRRDKLAQGMPGQFVELLLKSYRDMRAGVFAATDPTLGQLLGRRPQTMRDFLAERLQPAGA</sequence>
<dbReference type="InterPro" id="IPR036291">
    <property type="entry name" value="NAD(P)-bd_dom_sf"/>
</dbReference>
<name>A0A7Y0FMC9_9BACT</name>
<protein>
    <submittedName>
        <fullName evidence="2">NAD(P)H-binding protein</fullName>
    </submittedName>
</protein>
<dbReference type="Gene3D" id="3.90.25.10">
    <property type="entry name" value="UDP-galactose 4-epimerase, domain 1"/>
    <property type="match status" value="1"/>
</dbReference>
<dbReference type="RefSeq" id="WP_169531238.1">
    <property type="nucleotide sequence ID" value="NZ_JABBGH010000002.1"/>
</dbReference>
<dbReference type="Gene3D" id="3.40.50.720">
    <property type="entry name" value="NAD(P)-binding Rossmann-like Domain"/>
    <property type="match status" value="1"/>
</dbReference>
<dbReference type="Proteomes" id="UP000559626">
    <property type="component" value="Unassembled WGS sequence"/>
</dbReference>
<accession>A0A7Y0FMC9</accession>
<comment type="caution">
    <text evidence="2">The sequence shown here is derived from an EMBL/GenBank/DDBJ whole genome shotgun (WGS) entry which is preliminary data.</text>
</comment>
<evidence type="ECO:0000259" key="1">
    <source>
        <dbReference type="Pfam" id="PF13460"/>
    </source>
</evidence>
<evidence type="ECO:0000313" key="3">
    <source>
        <dbReference type="Proteomes" id="UP000559626"/>
    </source>
</evidence>
<dbReference type="PANTHER" id="PTHR47129:SF1">
    <property type="entry name" value="NMRA-LIKE DOMAIN-CONTAINING PROTEIN"/>
    <property type="match status" value="1"/>
</dbReference>